<dbReference type="GO" id="GO:0004175">
    <property type="term" value="F:endopeptidase activity"/>
    <property type="evidence" value="ECO:0007669"/>
    <property type="project" value="TreeGrafter"/>
</dbReference>
<dbReference type="RefSeq" id="WP_189496691.1">
    <property type="nucleotide sequence ID" value="NZ_BMZH01000004.1"/>
</dbReference>
<dbReference type="NCBIfam" id="TIGR00225">
    <property type="entry name" value="prc"/>
    <property type="match status" value="1"/>
</dbReference>
<dbReference type="InterPro" id="IPR029045">
    <property type="entry name" value="ClpP/crotonase-like_dom_sf"/>
</dbReference>
<dbReference type="PROSITE" id="PS50106">
    <property type="entry name" value="PDZ"/>
    <property type="match status" value="1"/>
</dbReference>
<dbReference type="CDD" id="cd07560">
    <property type="entry name" value="Peptidase_S41_CPP"/>
    <property type="match status" value="1"/>
</dbReference>
<dbReference type="GO" id="GO:0030288">
    <property type="term" value="C:outer membrane-bounded periplasmic space"/>
    <property type="evidence" value="ECO:0007669"/>
    <property type="project" value="TreeGrafter"/>
</dbReference>
<organism evidence="7 8">
    <name type="scientific">Algimonas arctica</name>
    <dbReference type="NCBI Taxonomy" id="1479486"/>
    <lineage>
        <taxon>Bacteria</taxon>
        <taxon>Pseudomonadati</taxon>
        <taxon>Pseudomonadota</taxon>
        <taxon>Alphaproteobacteria</taxon>
        <taxon>Maricaulales</taxon>
        <taxon>Robiginitomaculaceae</taxon>
        <taxon>Algimonas</taxon>
    </lineage>
</organism>
<dbReference type="InterPro" id="IPR001478">
    <property type="entry name" value="PDZ"/>
</dbReference>
<evidence type="ECO:0000256" key="2">
    <source>
        <dbReference type="ARBA" id="ARBA00022670"/>
    </source>
</evidence>
<accession>A0A8J3CSA0</accession>
<evidence type="ECO:0000256" key="5">
    <source>
        <dbReference type="RuleBase" id="RU004404"/>
    </source>
</evidence>
<dbReference type="InterPro" id="IPR055210">
    <property type="entry name" value="CtpA/B_N"/>
</dbReference>
<dbReference type="PANTHER" id="PTHR32060">
    <property type="entry name" value="TAIL-SPECIFIC PROTEASE"/>
    <property type="match status" value="1"/>
</dbReference>
<sequence>MSPKQGFVLAGALTASLIAGWSYAVPPKPIDAPSFEKLQIFADILTIVETKYVEPVETQALIEGALNGALAKLDPHSSYVPPTTFTEQRKAARREYGGLGIEVIMEGGLIKISFALEEGPAFAAGIRSGDFITAVEGESILGRDLDEAVEGIRGLAGDPVTVTVLTPDQEPRDISVMRAQVRGRAIRHRVEQGLGYVVLESFNNTELTTDLERALEILSEELGGEIPGLIIDLRGNRGGLLTQSVSVSGLFLDGGEVLSVRGRKDIDTERYHAEAGELLPDMPIVVLVSPGSASAAEILAGSLQDRGRAVVVGRRTFGKGSVQSVIPLPGNKGALRMTTQRYYTPSGKSIQGRGIMPDQLVSALDDNGELRRRIREDSLPNALRNTDTSDYEEIYDDVMFPPETFPIDEDFQLRTAVDILKTSRYQDLLNAQSDLD</sequence>
<name>A0A8J3CSA0_9PROT</name>
<dbReference type="SMART" id="SM00245">
    <property type="entry name" value="TSPc"/>
    <property type="match status" value="1"/>
</dbReference>
<evidence type="ECO:0000259" key="6">
    <source>
        <dbReference type="PROSITE" id="PS50106"/>
    </source>
</evidence>
<evidence type="ECO:0000313" key="8">
    <source>
        <dbReference type="Proteomes" id="UP000634004"/>
    </source>
</evidence>
<keyword evidence="2 5" id="KW-0645">Protease</keyword>
<dbReference type="InterPro" id="IPR041489">
    <property type="entry name" value="PDZ_6"/>
</dbReference>
<comment type="similarity">
    <text evidence="1 5">Belongs to the peptidase S41A family.</text>
</comment>
<dbReference type="GO" id="GO:0007165">
    <property type="term" value="P:signal transduction"/>
    <property type="evidence" value="ECO:0007669"/>
    <property type="project" value="TreeGrafter"/>
</dbReference>
<evidence type="ECO:0000256" key="1">
    <source>
        <dbReference type="ARBA" id="ARBA00009179"/>
    </source>
</evidence>
<keyword evidence="3 5" id="KW-0378">Hydrolase</keyword>
<dbReference type="Gene3D" id="3.30.750.44">
    <property type="match status" value="1"/>
</dbReference>
<dbReference type="SUPFAM" id="SSF52096">
    <property type="entry name" value="ClpP/crotonase"/>
    <property type="match status" value="1"/>
</dbReference>
<evidence type="ECO:0000256" key="4">
    <source>
        <dbReference type="ARBA" id="ARBA00022825"/>
    </source>
</evidence>
<dbReference type="PANTHER" id="PTHR32060:SF30">
    <property type="entry name" value="CARBOXY-TERMINAL PROCESSING PROTEASE CTPA"/>
    <property type="match status" value="1"/>
</dbReference>
<dbReference type="EMBL" id="BMZH01000004">
    <property type="protein sequence ID" value="GHA91449.1"/>
    <property type="molecule type" value="Genomic_DNA"/>
</dbReference>
<keyword evidence="4 5" id="KW-0720">Serine protease</keyword>
<dbReference type="Pfam" id="PF03572">
    <property type="entry name" value="Peptidase_S41"/>
    <property type="match status" value="1"/>
</dbReference>
<dbReference type="AlphaFoldDB" id="A0A8J3CSA0"/>
<comment type="caution">
    <text evidence="7">The sequence shown here is derived from an EMBL/GenBank/DDBJ whole genome shotgun (WGS) entry which is preliminary data.</text>
</comment>
<dbReference type="Proteomes" id="UP000634004">
    <property type="component" value="Unassembled WGS sequence"/>
</dbReference>
<dbReference type="Pfam" id="PF17820">
    <property type="entry name" value="PDZ_6"/>
    <property type="match status" value="1"/>
</dbReference>
<feature type="domain" description="PDZ" evidence="6">
    <location>
        <begin position="88"/>
        <end position="153"/>
    </location>
</feature>
<proteinExistence type="inferred from homology"/>
<evidence type="ECO:0000256" key="3">
    <source>
        <dbReference type="ARBA" id="ARBA00022801"/>
    </source>
</evidence>
<dbReference type="GO" id="GO:0006508">
    <property type="term" value="P:proteolysis"/>
    <property type="evidence" value="ECO:0007669"/>
    <property type="project" value="UniProtKB-KW"/>
</dbReference>
<keyword evidence="8" id="KW-1185">Reference proteome</keyword>
<dbReference type="Gene3D" id="3.90.226.10">
    <property type="entry name" value="2-enoyl-CoA Hydratase, Chain A, domain 1"/>
    <property type="match status" value="1"/>
</dbReference>
<protein>
    <submittedName>
        <fullName evidence="7">Peptidase S41</fullName>
    </submittedName>
</protein>
<dbReference type="SUPFAM" id="SSF50156">
    <property type="entry name" value="PDZ domain-like"/>
    <property type="match status" value="1"/>
</dbReference>
<reference evidence="7" key="1">
    <citation type="journal article" date="2014" name="Int. J. Syst. Evol. Microbiol.">
        <title>Complete genome sequence of Corynebacterium casei LMG S-19264T (=DSM 44701T), isolated from a smear-ripened cheese.</title>
        <authorList>
            <consortium name="US DOE Joint Genome Institute (JGI-PGF)"/>
            <person name="Walter F."/>
            <person name="Albersmeier A."/>
            <person name="Kalinowski J."/>
            <person name="Ruckert C."/>
        </authorList>
    </citation>
    <scope>NUCLEOTIDE SEQUENCE</scope>
    <source>
        <strain evidence="7">KCTC 32513</strain>
    </source>
</reference>
<dbReference type="CDD" id="cd06782">
    <property type="entry name" value="cpPDZ_CPP-like"/>
    <property type="match status" value="1"/>
</dbReference>
<dbReference type="Gene3D" id="2.30.42.10">
    <property type="match status" value="1"/>
</dbReference>
<reference evidence="7" key="2">
    <citation type="submission" date="2020-09" db="EMBL/GenBank/DDBJ databases">
        <authorList>
            <person name="Sun Q."/>
            <person name="Kim S."/>
        </authorList>
    </citation>
    <scope>NUCLEOTIDE SEQUENCE</scope>
    <source>
        <strain evidence="7">KCTC 32513</strain>
    </source>
</reference>
<dbReference type="GO" id="GO:0008236">
    <property type="term" value="F:serine-type peptidase activity"/>
    <property type="evidence" value="ECO:0007669"/>
    <property type="project" value="UniProtKB-KW"/>
</dbReference>
<dbReference type="SMART" id="SM00228">
    <property type="entry name" value="PDZ"/>
    <property type="match status" value="1"/>
</dbReference>
<dbReference type="Pfam" id="PF22694">
    <property type="entry name" value="CtpB_N-like"/>
    <property type="match status" value="1"/>
</dbReference>
<dbReference type="InterPro" id="IPR005151">
    <property type="entry name" value="Tail-specific_protease"/>
</dbReference>
<dbReference type="InterPro" id="IPR036034">
    <property type="entry name" value="PDZ_sf"/>
</dbReference>
<gene>
    <name evidence="7" type="primary">ctpA</name>
    <name evidence="7" type="ORF">GCM10009069_13290</name>
</gene>
<dbReference type="InterPro" id="IPR004447">
    <property type="entry name" value="Peptidase_S41A"/>
</dbReference>
<evidence type="ECO:0000313" key="7">
    <source>
        <dbReference type="EMBL" id="GHA91449.1"/>
    </source>
</evidence>